<dbReference type="OrthoDB" id="5674026at2"/>
<dbReference type="STRING" id="40578.Xbed_02309"/>
<protein>
    <recommendedName>
        <fullName evidence="3">HcpA-like protein</fullName>
    </recommendedName>
</protein>
<dbReference type="PANTHER" id="PTHR34319:SF7">
    <property type="entry name" value="HNH ENDONUCLEASE DOMAIN-CONTAINING PROTEIN"/>
    <property type="match status" value="1"/>
</dbReference>
<evidence type="ECO:0000313" key="1">
    <source>
        <dbReference type="EMBL" id="OTA19455.1"/>
    </source>
</evidence>
<evidence type="ECO:0008006" key="3">
    <source>
        <dbReference type="Google" id="ProtNLM"/>
    </source>
</evidence>
<accession>A0A1Y2SKT8</accession>
<proteinExistence type="predicted"/>
<dbReference type="Proteomes" id="UP000194204">
    <property type="component" value="Unassembled WGS sequence"/>
</dbReference>
<dbReference type="PANTHER" id="PTHR34319">
    <property type="entry name" value="MAJOR EXPORTED PROTEIN"/>
    <property type="match status" value="1"/>
</dbReference>
<dbReference type="InterPro" id="IPR008514">
    <property type="entry name" value="T6SS_Hcp"/>
</dbReference>
<organism evidence="1 2">
    <name type="scientific">Xenorhabdus beddingii</name>
    <dbReference type="NCBI Taxonomy" id="40578"/>
    <lineage>
        <taxon>Bacteria</taxon>
        <taxon>Pseudomonadati</taxon>
        <taxon>Pseudomonadota</taxon>
        <taxon>Gammaproteobacteria</taxon>
        <taxon>Enterobacterales</taxon>
        <taxon>Morganellaceae</taxon>
        <taxon>Xenorhabdus</taxon>
    </lineage>
</organism>
<dbReference type="Gene3D" id="2.30.110.20">
    <property type="entry name" value="Hcp1-like"/>
    <property type="match status" value="1"/>
</dbReference>
<evidence type="ECO:0000313" key="2">
    <source>
        <dbReference type="Proteomes" id="UP000194204"/>
    </source>
</evidence>
<dbReference type="AlphaFoldDB" id="A0A1Y2SKT8"/>
<dbReference type="InterPro" id="IPR036624">
    <property type="entry name" value="Hcp1-lik_sf"/>
</dbReference>
<comment type="caution">
    <text evidence="1">The sequence shown here is derived from an EMBL/GenBank/DDBJ whole genome shotgun (WGS) entry which is preliminary data.</text>
</comment>
<dbReference type="InterPro" id="IPR052947">
    <property type="entry name" value="T6SS_Hcp1_domain"/>
</dbReference>
<dbReference type="EMBL" id="MUBK01000018">
    <property type="protein sequence ID" value="OTA19455.1"/>
    <property type="molecule type" value="Genomic_DNA"/>
</dbReference>
<keyword evidence="2" id="KW-1185">Reference proteome</keyword>
<dbReference type="Pfam" id="PF05638">
    <property type="entry name" value="T6SS_HCP"/>
    <property type="match status" value="1"/>
</dbReference>
<dbReference type="NCBIfam" id="TIGR03344">
    <property type="entry name" value="VI_effect_Hcp1"/>
    <property type="match status" value="1"/>
</dbReference>
<sequence>MANLIYMTVKGKKQGLISQGCGTFDSIGNSYQIGHENEILIYSFQHLMNREQNVQHHPVLLIKPVDKSSPLLAQSLCDNEELECLFNFYRTNANGGLELYYTIRLGCAKLSSIKCDYPHSQDHNNMNPQEVVTISYKDITWNHKTCSTGAYSFWEERIY</sequence>
<name>A0A1Y2SKT8_9GAMM</name>
<reference evidence="1 2" key="1">
    <citation type="submission" date="2017-01" db="EMBL/GenBank/DDBJ databases">
        <title>Deconstructing symbiosis and pathogenesis requirements using a combined genomic-metabolomic approach.</title>
        <authorList>
            <person name="Tobias N.J."/>
            <person name="Wolff H."/>
            <person name="Djahanschiri B."/>
            <person name="Ebersberger I."/>
            <person name="Bode H.B."/>
        </authorList>
    </citation>
    <scope>NUCLEOTIDE SEQUENCE [LARGE SCALE GENOMIC DNA]</scope>
    <source>
        <strain evidence="1 2">DSM 4764</strain>
    </source>
</reference>
<dbReference type="RefSeq" id="WP_086113059.1">
    <property type="nucleotide sequence ID" value="NZ_CAWNHF010000090.1"/>
</dbReference>
<gene>
    <name evidence="1" type="ORF">Xbed_02309</name>
</gene>
<dbReference type="SUPFAM" id="SSF141452">
    <property type="entry name" value="Hcp1-like"/>
    <property type="match status" value="1"/>
</dbReference>